<keyword evidence="4" id="KW-1185">Reference proteome</keyword>
<dbReference type="InterPro" id="IPR013651">
    <property type="entry name" value="ATP-grasp_RimK-type"/>
</dbReference>
<dbReference type="STRING" id="49186.SAMN05421647_101181"/>
<reference evidence="3 4" key="1">
    <citation type="submission" date="2017-01" db="EMBL/GenBank/DDBJ databases">
        <authorList>
            <person name="Mah S.A."/>
            <person name="Swanson W.J."/>
            <person name="Moy G.W."/>
            <person name="Vacquier V.D."/>
        </authorList>
    </citation>
    <scope>NUCLEOTIDE SEQUENCE [LARGE SCALE GENOMIC DNA]</scope>
    <source>
        <strain evidence="3 4">DSM 7027</strain>
    </source>
</reference>
<gene>
    <name evidence="3" type="ORF">SAMN05421647_101181</name>
</gene>
<protein>
    <submittedName>
        <fullName evidence="3">Ribosomal protein S6--L-glutamate ligase</fullName>
    </submittedName>
</protein>
<dbReference type="GO" id="GO:0009432">
    <property type="term" value="P:SOS response"/>
    <property type="evidence" value="ECO:0007669"/>
    <property type="project" value="TreeGrafter"/>
</dbReference>
<organism evidence="3 4">
    <name type="scientific">Marinobacterium stanieri</name>
    <dbReference type="NCBI Taxonomy" id="49186"/>
    <lineage>
        <taxon>Bacteria</taxon>
        <taxon>Pseudomonadati</taxon>
        <taxon>Pseudomonadota</taxon>
        <taxon>Gammaproteobacteria</taxon>
        <taxon>Oceanospirillales</taxon>
        <taxon>Oceanospirillaceae</taxon>
        <taxon>Marinobacterium</taxon>
    </lineage>
</organism>
<keyword evidence="3" id="KW-0687">Ribonucleoprotein</keyword>
<dbReference type="GO" id="GO:0005737">
    <property type="term" value="C:cytoplasm"/>
    <property type="evidence" value="ECO:0007669"/>
    <property type="project" value="TreeGrafter"/>
</dbReference>
<name>A0A1N6NAU7_9GAMM</name>
<dbReference type="Gene3D" id="3.30.470.20">
    <property type="entry name" value="ATP-grasp fold, B domain"/>
    <property type="match status" value="1"/>
</dbReference>
<evidence type="ECO:0000259" key="2">
    <source>
        <dbReference type="Pfam" id="PF08443"/>
    </source>
</evidence>
<keyword evidence="3" id="KW-0436">Ligase</keyword>
<accession>A0A1N6NAU7</accession>
<dbReference type="eggNOG" id="COG0189">
    <property type="taxonomic scope" value="Bacteria"/>
</dbReference>
<feature type="region of interest" description="Disordered" evidence="1">
    <location>
        <begin position="254"/>
        <end position="276"/>
    </location>
</feature>
<dbReference type="PANTHER" id="PTHR21621:SF0">
    <property type="entry name" value="BETA-CITRYLGLUTAMATE SYNTHASE B-RELATED"/>
    <property type="match status" value="1"/>
</dbReference>
<dbReference type="Pfam" id="PF08443">
    <property type="entry name" value="RimK"/>
    <property type="match status" value="1"/>
</dbReference>
<dbReference type="GO" id="GO:0005840">
    <property type="term" value="C:ribosome"/>
    <property type="evidence" value="ECO:0007669"/>
    <property type="project" value="UniProtKB-KW"/>
</dbReference>
<proteinExistence type="predicted"/>
<evidence type="ECO:0000313" key="3">
    <source>
        <dbReference type="EMBL" id="SIP89198.1"/>
    </source>
</evidence>
<dbReference type="PANTHER" id="PTHR21621">
    <property type="entry name" value="RIBOSOMAL PROTEIN S6 MODIFICATION PROTEIN"/>
    <property type="match status" value="1"/>
</dbReference>
<evidence type="ECO:0000313" key="4">
    <source>
        <dbReference type="Proteomes" id="UP000186895"/>
    </source>
</evidence>
<dbReference type="Proteomes" id="UP000186895">
    <property type="component" value="Unassembled WGS sequence"/>
</dbReference>
<keyword evidence="3" id="KW-0689">Ribosomal protein</keyword>
<dbReference type="GO" id="GO:0018169">
    <property type="term" value="F:ribosomal S6-glutamic acid ligase activity"/>
    <property type="evidence" value="ECO:0007669"/>
    <property type="project" value="TreeGrafter"/>
</dbReference>
<evidence type="ECO:0000256" key="1">
    <source>
        <dbReference type="SAM" id="MobiDB-lite"/>
    </source>
</evidence>
<dbReference type="RefSeq" id="WP_076460105.1">
    <property type="nucleotide sequence ID" value="NZ_FTMN01000001.1"/>
</dbReference>
<dbReference type="EMBL" id="FTMN01000001">
    <property type="protein sequence ID" value="SIP89198.1"/>
    <property type="molecule type" value="Genomic_DNA"/>
</dbReference>
<feature type="domain" description="ATP-grasp fold RimK-type" evidence="2">
    <location>
        <begin position="99"/>
        <end position="230"/>
    </location>
</feature>
<dbReference type="SUPFAM" id="SSF56059">
    <property type="entry name" value="Glutathione synthetase ATP-binding domain-like"/>
    <property type="match status" value="1"/>
</dbReference>
<sequence length="276" mass="31194">MKCVSFDAFRTLHLLGVSYIKPEHMFAERARIEAADWVLFPEYWQINALVFGLKKRIFPSLSSYLIGHDKVQMTRAFQMLFPAHVPWTLIEPNDAQSAERVWHKMHTPFVAKIPKSSMGQGVFLIESRDDWQQYLAKTPVIYAQELLPIDRDLRLIVVGGKLVNGFWRCQGDNGFHNNLSQGGYVDNQTPLPPAAVDLVERVARALDLDHAGFDVAMVEGYPYLIEFNRLFGNRGLPGLSQQVSDAMLQHLKAANDHDGDDDDDPKDPTPPLPIAV</sequence>
<dbReference type="AlphaFoldDB" id="A0A1N6NAU7"/>